<dbReference type="InterPro" id="IPR001753">
    <property type="entry name" value="Enoyl-CoA_hydra/iso"/>
</dbReference>
<dbReference type="Proteomes" id="UP000031838">
    <property type="component" value="Chromosome 2"/>
</dbReference>
<dbReference type="AlphaFoldDB" id="A0A0B6SC27"/>
<reference evidence="4" key="1">
    <citation type="submission" date="2011-03" db="EMBL/GenBank/DDBJ databases">
        <authorList>
            <person name="Voget S."/>
            <person name="Streit W.R."/>
            <person name="Jaeger K.E."/>
            <person name="Daniel R."/>
        </authorList>
    </citation>
    <scope>NUCLEOTIDE SEQUENCE [LARGE SCALE GENOMIC DNA]</scope>
    <source>
        <strain evidence="4">PG1</strain>
    </source>
</reference>
<dbReference type="EC" id="4.2.1.17" evidence="3"/>
<name>A0A0B6SC27_BURPL</name>
<dbReference type="Gene3D" id="3.90.226.10">
    <property type="entry name" value="2-enoyl-CoA Hydratase, Chain A, domain 1"/>
    <property type="match status" value="1"/>
</dbReference>
<accession>A0A0B6SC27</accession>
<dbReference type="GO" id="GO:0004300">
    <property type="term" value="F:enoyl-CoA hydratase activity"/>
    <property type="evidence" value="ECO:0007669"/>
    <property type="project" value="UniProtKB-EC"/>
</dbReference>
<reference evidence="3 4" key="2">
    <citation type="journal article" date="2016" name="Appl. Microbiol. Biotechnol.">
        <title>Mutations improving production and secretion of extracellular lipase by Burkholderia glumae PG1.</title>
        <authorList>
            <person name="Knapp A."/>
            <person name="Voget S."/>
            <person name="Gao R."/>
            <person name="Zaburannyi N."/>
            <person name="Krysciak D."/>
            <person name="Breuer M."/>
            <person name="Hauer B."/>
            <person name="Streit W.R."/>
            <person name="Muller R."/>
            <person name="Daniel R."/>
            <person name="Jaeger K.E."/>
        </authorList>
    </citation>
    <scope>NUCLEOTIDE SEQUENCE [LARGE SCALE GENOMIC DNA]</scope>
    <source>
        <strain evidence="3 4">PG1</strain>
    </source>
</reference>
<keyword evidence="4" id="KW-1185">Reference proteome</keyword>
<dbReference type="SUPFAM" id="SSF52096">
    <property type="entry name" value="ClpP/crotonase"/>
    <property type="match status" value="1"/>
</dbReference>
<evidence type="ECO:0000256" key="2">
    <source>
        <dbReference type="ARBA" id="ARBA00023239"/>
    </source>
</evidence>
<evidence type="ECO:0000256" key="1">
    <source>
        <dbReference type="ARBA" id="ARBA00023098"/>
    </source>
</evidence>
<dbReference type="InterPro" id="IPR029045">
    <property type="entry name" value="ClpP/crotonase-like_dom_sf"/>
</dbReference>
<sequence>MSETTLVKIADEDGIRVITLDHESRNNPFSAAMEDSIRRALREADQDDTVGAIVVTGGEGRSFSAGGDFNEVKNLTGGDDVDRWIDRVTELYAAVLRVSKPTVAAVDHYAIGMGFQFALMFDWRVVATRAEFRMPELRHGIGCSMGGTILNYVVGFSTMQKIIYECDGIPAARARDFGFVNELVEPPLLLARSKAVARQLAGYPRASWRATKVAVGQGLLDLLHETADRSKAVHRVAFTDRSAQQHFARVLGAKYQGAAAAQ</sequence>
<dbReference type="HOGENOM" id="CLU_009834_7_2_4"/>
<dbReference type="Pfam" id="PF00378">
    <property type="entry name" value="ECH_1"/>
    <property type="match status" value="1"/>
</dbReference>
<dbReference type="PANTHER" id="PTHR11941:SF169">
    <property type="entry name" value="(7AS)-7A-METHYL-1,5-DIOXO-2,3,5,6,7,7A-HEXAHYDRO-1H-INDENE-CARBOXYL-COA HYDROLASE"/>
    <property type="match status" value="1"/>
</dbReference>
<dbReference type="Gene3D" id="1.20.5.1610">
    <property type="match status" value="1"/>
</dbReference>
<gene>
    <name evidence="3" type="ORF">BGL_2c27610</name>
</gene>
<proteinExistence type="predicted"/>
<dbReference type="RefSeq" id="WP_042629026.1">
    <property type="nucleotide sequence ID" value="NZ_CP002581.1"/>
</dbReference>
<dbReference type="EMBL" id="CP002581">
    <property type="protein sequence ID" value="AJK50815.1"/>
    <property type="molecule type" value="Genomic_DNA"/>
</dbReference>
<protein>
    <submittedName>
        <fullName evidence="3">Putative enoyl-CoA hydratase</fullName>
        <ecNumber evidence="3">4.2.1.17</ecNumber>
    </submittedName>
</protein>
<dbReference type="KEGG" id="bgp:BGL_2c27610"/>
<dbReference type="PANTHER" id="PTHR11941">
    <property type="entry name" value="ENOYL-COA HYDRATASE-RELATED"/>
    <property type="match status" value="1"/>
</dbReference>
<evidence type="ECO:0000313" key="4">
    <source>
        <dbReference type="Proteomes" id="UP000031838"/>
    </source>
</evidence>
<keyword evidence="2 3" id="KW-0456">Lyase</keyword>
<dbReference type="CDD" id="cd06558">
    <property type="entry name" value="crotonase-like"/>
    <property type="match status" value="1"/>
</dbReference>
<dbReference type="GO" id="GO:0006635">
    <property type="term" value="P:fatty acid beta-oxidation"/>
    <property type="evidence" value="ECO:0007669"/>
    <property type="project" value="TreeGrafter"/>
</dbReference>
<keyword evidence="1" id="KW-0443">Lipid metabolism</keyword>
<organism evidence="3 4">
    <name type="scientific">Burkholderia plantarii</name>
    <dbReference type="NCBI Taxonomy" id="41899"/>
    <lineage>
        <taxon>Bacteria</taxon>
        <taxon>Pseudomonadati</taxon>
        <taxon>Pseudomonadota</taxon>
        <taxon>Betaproteobacteria</taxon>
        <taxon>Burkholderiales</taxon>
        <taxon>Burkholderiaceae</taxon>
        <taxon>Burkholderia</taxon>
    </lineage>
</organism>
<evidence type="ECO:0000313" key="3">
    <source>
        <dbReference type="EMBL" id="AJK50815.1"/>
    </source>
</evidence>